<dbReference type="Proteomes" id="UP000764045">
    <property type="component" value="Unassembled WGS sequence"/>
</dbReference>
<dbReference type="EMBL" id="JACJJL010000016">
    <property type="protein sequence ID" value="MBM6662120.1"/>
    <property type="molecule type" value="Genomic_DNA"/>
</dbReference>
<gene>
    <name evidence="1" type="ORF">H6B30_10225</name>
</gene>
<dbReference type="Pfam" id="PF14907">
    <property type="entry name" value="NTP_transf_5"/>
    <property type="match status" value="1"/>
</dbReference>
<accession>A0A938WP59</accession>
<evidence type="ECO:0000313" key="1">
    <source>
        <dbReference type="EMBL" id="MBM6662120.1"/>
    </source>
</evidence>
<name>A0A938WP59_9BACT</name>
<evidence type="ECO:0000313" key="2">
    <source>
        <dbReference type="Proteomes" id="UP000764045"/>
    </source>
</evidence>
<proteinExistence type="predicted"/>
<protein>
    <submittedName>
        <fullName evidence="1">Nucleotidyltransferase family protein</fullName>
    </submittedName>
</protein>
<organism evidence="1 2">
    <name type="scientific">Marseilla massiliensis</name>
    <dbReference type="NCBI Taxonomy" id="1841864"/>
    <lineage>
        <taxon>Bacteria</taxon>
        <taxon>Pseudomonadati</taxon>
        <taxon>Bacteroidota</taxon>
        <taxon>Bacteroidia</taxon>
        <taxon>Bacteroidales</taxon>
        <taxon>Prevotellaceae</taxon>
        <taxon>Marseilla</taxon>
    </lineage>
</organism>
<dbReference type="AlphaFoldDB" id="A0A938WP59"/>
<reference evidence="1 2" key="1">
    <citation type="journal article" date="2021" name="Sci. Rep.">
        <title>The distribution of antibiotic resistance genes in chicken gut microbiota commensals.</title>
        <authorList>
            <person name="Juricova H."/>
            <person name="Matiasovicova J."/>
            <person name="Kubasova T."/>
            <person name="Cejkova D."/>
            <person name="Rychlik I."/>
        </authorList>
    </citation>
    <scope>NUCLEOTIDE SEQUENCE [LARGE SCALE GENOMIC DNA]</scope>
    <source>
        <strain evidence="1 2">An819</strain>
    </source>
</reference>
<dbReference type="RefSeq" id="WP_205110244.1">
    <property type="nucleotide sequence ID" value="NZ_JACJJL010000016.1"/>
</dbReference>
<sequence>MMVMEVIQRNFFRLLRGGAFGCTGEAIEPMSPWKWNTLYNISLVHGVATLVYDGIKLYGDDFFMQIPPGLKAKWEKTKDQTVKAYTEGLDGLARLFDAMNHEQMRPILMHGQSLAALYDEPSHRTNGDVDIFLPYAPQAKKAEAWAKANGQQACKTERGTLQYSYNGLEVEHYTQAIRLTNFFLNKKLQGIINREVRCCDSTYIYIGDSKIETLPPTLGLLLTMLRIAHYTIIEGIRLRQLVDLGMTLRKAGNSIDFVKLQKWIDQLHFRRMAQLEGAMLVEFFKFEEDEIPFMDAKGSKDTKKVNDDIFSFKAGHSDDWYFTQGKNIFVRTSDSGAMTWQLKHVARFFGYYPAESITALSSSFAHSLSHIEE</sequence>
<dbReference type="InterPro" id="IPR039498">
    <property type="entry name" value="NTP_transf_5"/>
</dbReference>
<comment type="caution">
    <text evidence="1">The sequence shown here is derived from an EMBL/GenBank/DDBJ whole genome shotgun (WGS) entry which is preliminary data.</text>
</comment>
<keyword evidence="2" id="KW-1185">Reference proteome</keyword>